<dbReference type="AlphaFoldDB" id="A0A6N6MS48"/>
<comment type="caution">
    <text evidence="5">The sequence shown here is derived from an EMBL/GenBank/DDBJ whole genome shotgun (WGS) entry which is preliminary data.</text>
</comment>
<dbReference type="InterPro" id="IPR014710">
    <property type="entry name" value="RmlC-like_jellyroll"/>
</dbReference>
<dbReference type="SUPFAM" id="SSF51206">
    <property type="entry name" value="cAMP-binding domain-like"/>
    <property type="match status" value="1"/>
</dbReference>
<organism evidence="5 6">
    <name type="scientific">Methylobacterium planeticum</name>
    <dbReference type="NCBI Taxonomy" id="2615211"/>
    <lineage>
        <taxon>Bacteria</taxon>
        <taxon>Pseudomonadati</taxon>
        <taxon>Pseudomonadota</taxon>
        <taxon>Alphaproteobacteria</taxon>
        <taxon>Hyphomicrobiales</taxon>
        <taxon>Methylobacteriaceae</taxon>
        <taxon>Methylobacterium</taxon>
    </lineage>
</organism>
<proteinExistence type="predicted"/>
<dbReference type="InterPro" id="IPR012318">
    <property type="entry name" value="HTH_CRP"/>
</dbReference>
<evidence type="ECO:0000259" key="4">
    <source>
        <dbReference type="PROSITE" id="PS51063"/>
    </source>
</evidence>
<dbReference type="Proteomes" id="UP000441523">
    <property type="component" value="Unassembled WGS sequence"/>
</dbReference>
<dbReference type="InterPro" id="IPR036388">
    <property type="entry name" value="WH-like_DNA-bd_sf"/>
</dbReference>
<reference evidence="5 6" key="1">
    <citation type="submission" date="2019-09" db="EMBL/GenBank/DDBJ databases">
        <title>YIM 132548 draft genome.</title>
        <authorList>
            <person name="Jiang L."/>
        </authorList>
    </citation>
    <scope>NUCLEOTIDE SEQUENCE [LARGE SCALE GENOMIC DNA]</scope>
    <source>
        <strain evidence="5 6">YIM 132548</strain>
    </source>
</reference>
<dbReference type="Pfam" id="PF00027">
    <property type="entry name" value="cNMP_binding"/>
    <property type="match status" value="1"/>
</dbReference>
<keyword evidence="3" id="KW-0804">Transcription</keyword>
<evidence type="ECO:0000256" key="2">
    <source>
        <dbReference type="ARBA" id="ARBA00023125"/>
    </source>
</evidence>
<name>A0A6N6MS48_9HYPH</name>
<evidence type="ECO:0000256" key="1">
    <source>
        <dbReference type="ARBA" id="ARBA00023015"/>
    </source>
</evidence>
<dbReference type="GO" id="GO:0003677">
    <property type="term" value="F:DNA binding"/>
    <property type="evidence" value="ECO:0007669"/>
    <property type="project" value="UniProtKB-KW"/>
</dbReference>
<keyword evidence="6" id="KW-1185">Reference proteome</keyword>
<dbReference type="Pfam" id="PF13545">
    <property type="entry name" value="HTH_Crp_2"/>
    <property type="match status" value="1"/>
</dbReference>
<keyword evidence="1" id="KW-0805">Transcription regulation</keyword>
<protein>
    <submittedName>
        <fullName evidence="5">Crp/Fnr family transcriptional regulator</fullName>
    </submittedName>
</protein>
<dbReference type="PROSITE" id="PS51063">
    <property type="entry name" value="HTH_CRP_2"/>
    <property type="match status" value="1"/>
</dbReference>
<evidence type="ECO:0000313" key="6">
    <source>
        <dbReference type="Proteomes" id="UP000441523"/>
    </source>
</evidence>
<dbReference type="InterPro" id="IPR018490">
    <property type="entry name" value="cNMP-bd_dom_sf"/>
</dbReference>
<dbReference type="RefSeq" id="WP_150963091.1">
    <property type="nucleotide sequence ID" value="NZ_VZZJ01000006.1"/>
</dbReference>
<sequence length="246" mass="27471">MASAASDIGRMARKLASIASLTDAERQAIEALPLTVRIFEPGEDIVRDRDRPSHCCLLLSGWGFRYKVLPDGKRQILSFHIPGDVPDLQSLHLQVMDHSLGVTTTSSVGLIPHEALREMTRRFPGVAAIMWRDTLIDAAIFREWMTGIGRRTAHGRIAHMLCELYLRLHAVGLAEGFRCDLPITQIDIGDALGLSNVHVNRVLQDLRGRGLIMLRGRSLAIEDWSALTKVAEFDPTYLHLVRPRVN</sequence>
<dbReference type="Gene3D" id="2.60.120.10">
    <property type="entry name" value="Jelly Rolls"/>
    <property type="match status" value="1"/>
</dbReference>
<dbReference type="InterPro" id="IPR000595">
    <property type="entry name" value="cNMP-bd_dom"/>
</dbReference>
<evidence type="ECO:0000256" key="3">
    <source>
        <dbReference type="ARBA" id="ARBA00023163"/>
    </source>
</evidence>
<dbReference type="SUPFAM" id="SSF46785">
    <property type="entry name" value="Winged helix' DNA-binding domain"/>
    <property type="match status" value="1"/>
</dbReference>
<dbReference type="Gene3D" id="1.10.10.10">
    <property type="entry name" value="Winged helix-like DNA-binding domain superfamily/Winged helix DNA-binding domain"/>
    <property type="match status" value="1"/>
</dbReference>
<keyword evidence="2" id="KW-0238">DNA-binding</keyword>
<gene>
    <name evidence="5" type="ORF">F6X51_09940</name>
</gene>
<accession>A0A6N6MS48</accession>
<dbReference type="InterPro" id="IPR036390">
    <property type="entry name" value="WH_DNA-bd_sf"/>
</dbReference>
<feature type="domain" description="HTH crp-type" evidence="4">
    <location>
        <begin position="151"/>
        <end position="225"/>
    </location>
</feature>
<dbReference type="GO" id="GO:0006355">
    <property type="term" value="P:regulation of DNA-templated transcription"/>
    <property type="evidence" value="ECO:0007669"/>
    <property type="project" value="InterPro"/>
</dbReference>
<evidence type="ECO:0000313" key="5">
    <source>
        <dbReference type="EMBL" id="KAB1074030.1"/>
    </source>
</evidence>
<dbReference type="CDD" id="cd00038">
    <property type="entry name" value="CAP_ED"/>
    <property type="match status" value="1"/>
</dbReference>
<dbReference type="SMART" id="SM00419">
    <property type="entry name" value="HTH_CRP"/>
    <property type="match status" value="1"/>
</dbReference>
<dbReference type="EMBL" id="VZZJ01000006">
    <property type="protein sequence ID" value="KAB1074030.1"/>
    <property type="molecule type" value="Genomic_DNA"/>
</dbReference>